<proteinExistence type="predicted"/>
<name>A0A7X2P936_9FIRM</name>
<comment type="caution">
    <text evidence="3">The sequence shown here is derived from an EMBL/GenBank/DDBJ whole genome shotgun (WGS) entry which is preliminary data.</text>
</comment>
<dbReference type="InterPro" id="IPR027417">
    <property type="entry name" value="P-loop_NTPase"/>
</dbReference>
<feature type="domain" description="Terminase large subunit-like ATPase" evidence="1">
    <location>
        <begin position="71"/>
        <end position="247"/>
    </location>
</feature>
<dbReference type="EMBL" id="VUMV01000004">
    <property type="protein sequence ID" value="MST81988.1"/>
    <property type="molecule type" value="Genomic_DNA"/>
</dbReference>
<dbReference type="Pfam" id="PF20441">
    <property type="entry name" value="TerL_nuclease"/>
    <property type="match status" value="1"/>
</dbReference>
<evidence type="ECO:0000259" key="2">
    <source>
        <dbReference type="Pfam" id="PF20441"/>
    </source>
</evidence>
<dbReference type="Gene3D" id="3.40.50.300">
    <property type="entry name" value="P-loop containing nucleotide triphosphate hydrolases"/>
    <property type="match status" value="1"/>
</dbReference>
<dbReference type="InterPro" id="IPR046462">
    <property type="entry name" value="TerL_nuclease"/>
</dbReference>
<dbReference type="AlphaFoldDB" id="A0A7X2P936"/>
<dbReference type="InterPro" id="IPR005021">
    <property type="entry name" value="Terminase_largesu-like"/>
</dbReference>
<evidence type="ECO:0000259" key="1">
    <source>
        <dbReference type="Pfam" id="PF03354"/>
    </source>
</evidence>
<accession>A0A7X2P936</accession>
<keyword evidence="4" id="KW-1185">Reference proteome</keyword>
<dbReference type="PANTHER" id="PTHR41287:SF1">
    <property type="entry name" value="PROTEIN YMFN"/>
    <property type="match status" value="1"/>
</dbReference>
<dbReference type="PANTHER" id="PTHR41287">
    <property type="match status" value="1"/>
</dbReference>
<evidence type="ECO:0000313" key="3">
    <source>
        <dbReference type="EMBL" id="MST81988.1"/>
    </source>
</evidence>
<dbReference type="Pfam" id="PF03354">
    <property type="entry name" value="TerL_ATPase"/>
    <property type="match status" value="1"/>
</dbReference>
<dbReference type="InterPro" id="IPR046461">
    <property type="entry name" value="TerL_ATPase"/>
</dbReference>
<sequence length="564" mass="64924">MAETSTSKLCPHVQNFIDLVKSGKLRTDKEVKALVDHVLYCFENEDIYIDTDQADHYLGLAKYFPFEQLFPWQEFVIVLHDCTYWRDSKLPRWTDLFCMIGRGAGKDGTIALESVALISPYNGIPGYDVDVCANNEEQALRPVLDIVDAFDHSEYQKKLKRYFSWKTESVKDLRGGGQIKGRTNNPKGKDGMRSGIVVFNEIHQYEDYRNINVFTTGLGKHPHPRRSYYTTNGDVREGPLDDLLETSEGILFGGDPDNGLLPFICRLDSKEEVDDEANWEKANPSLPYLPSLRSETEKEYREWKANPHRLPAFMTKRMNLPDQANDIKVTDYENIKATNRPLPDLTGWSCVAGIDFSKITDWVSVDLHFKQGDNRYDITHSWVCSRSKDLPRIKAPWRKWADDGRLTVVDDVEIHPDLITSYLVEMRKKYSIRAVAIDDFRFALLARQLAGIGYDPKDLKNLKLVRPSDIMKIAPVIDSCFANQWFTWDDAPELRWATNNTKLIRYGRRPGQENDQDLGNYVYGKIEAKSRKTDPFMALVAAMTIEDRIIERRAGHRKLDVISF</sequence>
<dbReference type="RefSeq" id="WP_154457905.1">
    <property type="nucleotide sequence ID" value="NZ_VUMV01000004.1"/>
</dbReference>
<dbReference type="GO" id="GO:0004519">
    <property type="term" value="F:endonuclease activity"/>
    <property type="evidence" value="ECO:0007669"/>
    <property type="project" value="InterPro"/>
</dbReference>
<dbReference type="Proteomes" id="UP000466864">
    <property type="component" value="Unassembled WGS sequence"/>
</dbReference>
<gene>
    <name evidence="3" type="ORF">FYJ60_06630</name>
</gene>
<reference evidence="3 4" key="1">
    <citation type="submission" date="2019-08" db="EMBL/GenBank/DDBJ databases">
        <title>In-depth cultivation of the pig gut microbiome towards novel bacterial diversity and tailored functional studies.</title>
        <authorList>
            <person name="Wylensek D."/>
            <person name="Hitch T.C.A."/>
            <person name="Clavel T."/>
        </authorList>
    </citation>
    <scope>NUCLEOTIDE SEQUENCE [LARGE SCALE GENOMIC DNA]</scope>
    <source>
        <strain evidence="3 4">Oil+RF-744-WCA-WT-13</strain>
    </source>
</reference>
<evidence type="ECO:0000313" key="4">
    <source>
        <dbReference type="Proteomes" id="UP000466864"/>
    </source>
</evidence>
<organism evidence="3 4">
    <name type="scientific">Bilifractor porci</name>
    <dbReference type="NCBI Taxonomy" id="2606636"/>
    <lineage>
        <taxon>Bacteria</taxon>
        <taxon>Bacillati</taxon>
        <taxon>Bacillota</taxon>
        <taxon>Clostridia</taxon>
        <taxon>Lachnospirales</taxon>
        <taxon>Lachnospiraceae</taxon>
        <taxon>Bilifractor</taxon>
    </lineage>
</organism>
<feature type="domain" description="Terminase large subunit-like endonuclease" evidence="2">
    <location>
        <begin position="262"/>
        <end position="450"/>
    </location>
</feature>
<protein>
    <submittedName>
        <fullName evidence="3">Terminase</fullName>
    </submittedName>
</protein>